<dbReference type="Pfam" id="PF13091">
    <property type="entry name" value="PLDc_2"/>
    <property type="match status" value="1"/>
</dbReference>
<evidence type="ECO:0000256" key="2">
    <source>
        <dbReference type="ARBA" id="ARBA00008664"/>
    </source>
</evidence>
<evidence type="ECO:0000256" key="3">
    <source>
        <dbReference type="ARBA" id="ARBA00012027"/>
    </source>
</evidence>
<proteinExistence type="inferred from homology"/>
<protein>
    <recommendedName>
        <fullName evidence="3">phospholipase D</fullName>
        <ecNumber evidence="3">3.1.4.4</ecNumber>
    </recommendedName>
</protein>
<keyword evidence="8" id="KW-0472">Membrane</keyword>
<dbReference type="Proteomes" id="UP000632339">
    <property type="component" value="Unassembled WGS sequence"/>
</dbReference>
<comment type="catalytic activity">
    <reaction evidence="1">
        <text>a 1,2-diacyl-sn-glycero-3-phosphocholine + H2O = a 1,2-diacyl-sn-glycero-3-phosphate + choline + H(+)</text>
        <dbReference type="Rhea" id="RHEA:14445"/>
        <dbReference type="ChEBI" id="CHEBI:15354"/>
        <dbReference type="ChEBI" id="CHEBI:15377"/>
        <dbReference type="ChEBI" id="CHEBI:15378"/>
        <dbReference type="ChEBI" id="CHEBI:57643"/>
        <dbReference type="ChEBI" id="CHEBI:58608"/>
        <dbReference type="EC" id="3.1.4.4"/>
    </reaction>
</comment>
<keyword evidence="4" id="KW-0378">Hydrolase</keyword>
<keyword evidence="8" id="KW-0812">Transmembrane</keyword>
<feature type="coiled-coil region" evidence="7">
    <location>
        <begin position="541"/>
        <end position="568"/>
    </location>
</feature>
<name>A0ABQ2HM98_9BACT</name>
<gene>
    <name evidence="10" type="ORF">GCM10010967_13180</name>
</gene>
<evidence type="ECO:0000256" key="4">
    <source>
        <dbReference type="ARBA" id="ARBA00022801"/>
    </source>
</evidence>
<dbReference type="InterPro" id="IPR001736">
    <property type="entry name" value="PLipase_D/transphosphatidylase"/>
</dbReference>
<dbReference type="InterPro" id="IPR051406">
    <property type="entry name" value="PLD_domain"/>
</dbReference>
<dbReference type="InterPro" id="IPR025202">
    <property type="entry name" value="PLD-like_dom"/>
</dbReference>
<reference evidence="11" key="1">
    <citation type="journal article" date="2019" name="Int. J. Syst. Evol. Microbiol.">
        <title>The Global Catalogue of Microorganisms (GCM) 10K type strain sequencing project: providing services to taxonomists for standard genome sequencing and annotation.</title>
        <authorList>
            <consortium name="The Broad Institute Genomics Platform"/>
            <consortium name="The Broad Institute Genome Sequencing Center for Infectious Disease"/>
            <person name="Wu L."/>
            <person name="Ma J."/>
        </authorList>
    </citation>
    <scope>NUCLEOTIDE SEQUENCE [LARGE SCALE GENOMIC DNA]</scope>
    <source>
        <strain evidence="11">CGMCC 1.6375</strain>
    </source>
</reference>
<dbReference type="SMART" id="SM00155">
    <property type="entry name" value="PLDc"/>
    <property type="match status" value="1"/>
</dbReference>
<dbReference type="Gene3D" id="3.30.870.10">
    <property type="entry name" value="Endonuclease Chain A"/>
    <property type="match status" value="1"/>
</dbReference>
<evidence type="ECO:0000256" key="6">
    <source>
        <dbReference type="ARBA" id="ARBA00023098"/>
    </source>
</evidence>
<comment type="caution">
    <text evidence="10">The sequence shown here is derived from an EMBL/GenBank/DDBJ whole genome shotgun (WGS) entry which is preliminary data.</text>
</comment>
<evidence type="ECO:0000256" key="8">
    <source>
        <dbReference type="SAM" id="Phobius"/>
    </source>
</evidence>
<feature type="transmembrane region" description="Helical" evidence="8">
    <location>
        <begin position="349"/>
        <end position="378"/>
    </location>
</feature>
<dbReference type="EC" id="3.1.4.4" evidence="3"/>
<keyword evidence="6" id="KW-0443">Lipid metabolism</keyword>
<accession>A0ABQ2HM98</accession>
<feature type="transmembrane region" description="Helical" evidence="8">
    <location>
        <begin position="507"/>
        <end position="525"/>
    </location>
</feature>
<organism evidence="10 11">
    <name type="scientific">Dyadobacter beijingensis</name>
    <dbReference type="NCBI Taxonomy" id="365489"/>
    <lineage>
        <taxon>Bacteria</taxon>
        <taxon>Pseudomonadati</taxon>
        <taxon>Bacteroidota</taxon>
        <taxon>Cytophagia</taxon>
        <taxon>Cytophagales</taxon>
        <taxon>Spirosomataceae</taxon>
        <taxon>Dyadobacter</taxon>
    </lineage>
</organism>
<dbReference type="PANTHER" id="PTHR43856">
    <property type="entry name" value="CARDIOLIPIN HYDROLASE"/>
    <property type="match status" value="1"/>
</dbReference>
<feature type="coiled-coil region" evidence="7">
    <location>
        <begin position="248"/>
        <end position="341"/>
    </location>
</feature>
<evidence type="ECO:0000256" key="7">
    <source>
        <dbReference type="SAM" id="Coils"/>
    </source>
</evidence>
<feature type="domain" description="PLD phosphodiesterase" evidence="9">
    <location>
        <begin position="90"/>
        <end position="117"/>
    </location>
</feature>
<evidence type="ECO:0000256" key="1">
    <source>
        <dbReference type="ARBA" id="ARBA00000798"/>
    </source>
</evidence>
<dbReference type="SUPFAM" id="SSF56024">
    <property type="entry name" value="Phospholipase D/nuclease"/>
    <property type="match status" value="1"/>
</dbReference>
<evidence type="ECO:0000256" key="5">
    <source>
        <dbReference type="ARBA" id="ARBA00022963"/>
    </source>
</evidence>
<keyword evidence="7" id="KW-0175">Coiled coil</keyword>
<evidence type="ECO:0000259" key="9">
    <source>
        <dbReference type="PROSITE" id="PS50035"/>
    </source>
</evidence>
<feature type="transmembrane region" description="Helical" evidence="8">
    <location>
        <begin position="416"/>
        <end position="435"/>
    </location>
</feature>
<keyword evidence="8" id="KW-1133">Transmembrane helix</keyword>
<dbReference type="PROSITE" id="PS50035">
    <property type="entry name" value="PLD"/>
    <property type="match status" value="1"/>
</dbReference>
<dbReference type="EMBL" id="BMLI01000001">
    <property type="protein sequence ID" value="GGM82824.1"/>
    <property type="molecule type" value="Genomic_DNA"/>
</dbReference>
<dbReference type="RefSeq" id="WP_019945539.1">
    <property type="nucleotide sequence ID" value="NZ_BMLI01000001.1"/>
</dbReference>
<comment type="similarity">
    <text evidence="2">Belongs to the phospholipase D family.</text>
</comment>
<sequence length="687" mass="78964">MEFDELIQDTLSDNIVVFERIKSELQNARKQILVAMSWFTDQELFSVLEEKAHQGIEISIILSDQPDNYKLNFEALQPLGVEVVRVKNVGWGLMHQKFCVIDEELAITGSYNWSVNARTNNHESVIVTNLPKTVSQLIAIFNDIKTRASRLAGGESIDDIESTTLASRTITNAGATPEQKRTKPQSFEEQSLTDFKTILDTLIDSEVASFDQDMLKNIGYIRSKTNNGDFQIIPQAMDSLYHNFINDVDVIEEKKKRLYNKIQEQQKLVISTVEINTESEIRKQKENSAILLESEQKDIERIETEIETLGIENELIIETKIPFVESEINDLKRKISEHKIEFVKPPINWPMFTLCISMLVFLALYIFVFYSSVAYIFIFSQQDIKEQIARSITTETPDVFNPYALTKVWSKGAGGIMFLFLFVSIPLVLGMINLFTKKSEANTANGENNLLSKIWSKISPYKGIILILVVDTFIAYKVAKNVNNIEYLTNVTNEQLSALDLLTTDNFWLVFILGTLGVYLFEKVINKLFELLEARNPTLQQNKSKVQIKEYEQLIEDKNNQIADLRVRISDNKSSIVQKSLEKRAKELLIREIPIKLNDSLIALNQDLIRFKERIVNLSNIYLSQIDNDKIPISVDALHDRINIFLEGWSKYLHEVFSTLIAERKTLEAITEVDRWKQIKSIKHKVI</sequence>
<keyword evidence="5" id="KW-0442">Lipid degradation</keyword>
<evidence type="ECO:0000313" key="11">
    <source>
        <dbReference type="Proteomes" id="UP000632339"/>
    </source>
</evidence>
<keyword evidence="11" id="KW-1185">Reference proteome</keyword>
<dbReference type="PANTHER" id="PTHR43856:SF1">
    <property type="entry name" value="MITOCHONDRIAL CARDIOLIPIN HYDROLASE"/>
    <property type="match status" value="1"/>
</dbReference>
<evidence type="ECO:0000313" key="10">
    <source>
        <dbReference type="EMBL" id="GGM82824.1"/>
    </source>
</evidence>